<dbReference type="InterPro" id="IPR022920">
    <property type="entry name" value="Disulphide_bond_form_DsbB"/>
</dbReference>
<evidence type="ECO:0000256" key="2">
    <source>
        <dbReference type="ARBA" id="ARBA00008823"/>
    </source>
</evidence>
<dbReference type="RefSeq" id="WP_152810397.1">
    <property type="nucleotide sequence ID" value="NZ_WHNW01000007.1"/>
</dbReference>
<protein>
    <recommendedName>
        <fullName evidence="14">Disulfide bond formation protein B</fullName>
    </recommendedName>
    <alternativeName>
        <fullName evidence="14">Disulfide oxidoreductase</fullName>
    </alternativeName>
</protein>
<evidence type="ECO:0000256" key="3">
    <source>
        <dbReference type="ARBA" id="ARBA00022448"/>
    </source>
</evidence>
<keyword evidence="7 14" id="KW-0249">Electron transport</keyword>
<dbReference type="GO" id="GO:0015035">
    <property type="term" value="F:protein-disulfide reductase activity"/>
    <property type="evidence" value="ECO:0007669"/>
    <property type="project" value="UniProtKB-UniRule"/>
</dbReference>
<reference evidence="16 17" key="1">
    <citation type="submission" date="2019-10" db="EMBL/GenBank/DDBJ databases">
        <title>Cardiobacteriales fam. a chemoheterotrophic member of the order Cardiobacteriales, and proposal of Cardiobacteriales fam. nov.</title>
        <authorList>
            <person name="Wang C."/>
        </authorList>
    </citation>
    <scope>NUCLEOTIDE SEQUENCE [LARGE SCALE GENOMIC DNA]</scope>
    <source>
        <strain evidence="16 17">ML27</strain>
    </source>
</reference>
<comment type="function">
    <text evidence="14">Required for disulfide bond formation in some periplasmic proteins. Acts by oxidizing the DsbA protein.</text>
</comment>
<evidence type="ECO:0000313" key="16">
    <source>
        <dbReference type="EMBL" id="MPV86397.1"/>
    </source>
</evidence>
<feature type="topological domain" description="Periplasmic" evidence="14">
    <location>
        <begin position="26"/>
        <end position="43"/>
    </location>
</feature>
<keyword evidence="6 14" id="KW-0812">Transmembrane</keyword>
<dbReference type="HAMAP" id="MF_00286">
    <property type="entry name" value="DsbB"/>
    <property type="match status" value="1"/>
</dbReference>
<dbReference type="PANTHER" id="PTHR36570:SF3">
    <property type="entry name" value="DISULFIDE BOND FORMATION PROTEIN B"/>
    <property type="match status" value="1"/>
</dbReference>
<accession>A0A6N7EZ08</accession>
<name>A0A6N7EZ08_9GAMM</name>
<keyword evidence="13 14" id="KW-0676">Redox-active center</keyword>
<evidence type="ECO:0000256" key="5">
    <source>
        <dbReference type="ARBA" id="ARBA00022519"/>
    </source>
</evidence>
<evidence type="ECO:0000256" key="13">
    <source>
        <dbReference type="ARBA" id="ARBA00023284"/>
    </source>
</evidence>
<dbReference type="InterPro" id="IPR023380">
    <property type="entry name" value="DsbB-like_sf"/>
</dbReference>
<keyword evidence="3 14" id="KW-0813">Transport</keyword>
<evidence type="ECO:0000256" key="11">
    <source>
        <dbReference type="ARBA" id="ARBA00023157"/>
    </source>
</evidence>
<evidence type="ECO:0000256" key="7">
    <source>
        <dbReference type="ARBA" id="ARBA00022982"/>
    </source>
</evidence>
<feature type="topological domain" description="Cytoplasmic" evidence="14">
    <location>
        <begin position="161"/>
        <end position="163"/>
    </location>
</feature>
<evidence type="ECO:0000256" key="15">
    <source>
        <dbReference type="SAM" id="Phobius"/>
    </source>
</evidence>
<dbReference type="Gene3D" id="1.20.1550.10">
    <property type="entry name" value="DsbB-like"/>
    <property type="match status" value="1"/>
</dbReference>
<dbReference type="Pfam" id="PF02600">
    <property type="entry name" value="DsbB"/>
    <property type="match status" value="1"/>
</dbReference>
<keyword evidence="9 14" id="KW-0560">Oxidoreductase</keyword>
<dbReference type="PANTHER" id="PTHR36570">
    <property type="entry name" value="DISULFIDE BOND FORMATION PROTEIN B"/>
    <property type="match status" value="1"/>
</dbReference>
<sequence length="163" mass="17860">MLSRKNCNLIAAIGCFALVAYAYFYMEKTLYLIPCPLCYAQRLAFVVLGVLFVLAAFFPGAKKGKLIHTTLLLLAAIGGAALSIRHLYLQNLPKDQLASCGVDFYGMWDVMPFGQAVISMLSGASDCGSVQWQWLGLSIPGWTLLAFIGFALWALWHNAFRGA</sequence>
<feature type="transmembrane region" description="Helical" evidence="15">
    <location>
        <begin position="7"/>
        <end position="25"/>
    </location>
</feature>
<feature type="disulfide bond" description="Redox-active" evidence="14">
    <location>
        <begin position="35"/>
        <end position="38"/>
    </location>
</feature>
<feature type="topological domain" description="Cytoplasmic" evidence="14">
    <location>
        <begin position="1"/>
        <end position="7"/>
    </location>
</feature>
<dbReference type="GO" id="GO:0009055">
    <property type="term" value="F:electron transfer activity"/>
    <property type="evidence" value="ECO:0007669"/>
    <property type="project" value="UniProtKB-UniRule"/>
</dbReference>
<keyword evidence="17" id="KW-1185">Reference proteome</keyword>
<gene>
    <name evidence="14" type="primary">dsbB</name>
    <name evidence="16" type="ORF">GCU85_06595</name>
</gene>
<organism evidence="16 17">
    <name type="scientific">Ostreibacterium oceani</name>
    <dbReference type="NCBI Taxonomy" id="2654998"/>
    <lineage>
        <taxon>Bacteria</taxon>
        <taxon>Pseudomonadati</taxon>
        <taxon>Pseudomonadota</taxon>
        <taxon>Gammaproteobacteria</taxon>
        <taxon>Cardiobacteriales</taxon>
        <taxon>Ostreibacteriaceae</taxon>
        <taxon>Ostreibacterium</taxon>
    </lineage>
</organism>
<dbReference type="EMBL" id="WHNW01000007">
    <property type="protein sequence ID" value="MPV86397.1"/>
    <property type="molecule type" value="Genomic_DNA"/>
</dbReference>
<feature type="transmembrane region" description="Helical" evidence="15">
    <location>
        <begin position="31"/>
        <end position="58"/>
    </location>
</feature>
<proteinExistence type="inferred from homology"/>
<comment type="similarity">
    <text evidence="2 14">Belongs to the DsbB family.</text>
</comment>
<feature type="transmembrane region" description="Helical" evidence="15">
    <location>
        <begin position="139"/>
        <end position="156"/>
    </location>
</feature>
<keyword evidence="11 14" id="KW-1015">Disulfide bond</keyword>
<dbReference type="AlphaFoldDB" id="A0A6N7EZ08"/>
<dbReference type="InterPro" id="IPR003752">
    <property type="entry name" value="DiS_bond_form_DsbB/BdbC"/>
</dbReference>
<dbReference type="Proteomes" id="UP000471298">
    <property type="component" value="Unassembled WGS sequence"/>
</dbReference>
<evidence type="ECO:0000256" key="6">
    <source>
        <dbReference type="ARBA" id="ARBA00022692"/>
    </source>
</evidence>
<feature type="transmembrane region" description="Helical" evidence="15">
    <location>
        <begin position="70"/>
        <end position="88"/>
    </location>
</feature>
<evidence type="ECO:0000256" key="8">
    <source>
        <dbReference type="ARBA" id="ARBA00022989"/>
    </source>
</evidence>
<dbReference type="SUPFAM" id="SSF158442">
    <property type="entry name" value="DsbB-like"/>
    <property type="match status" value="1"/>
</dbReference>
<evidence type="ECO:0000256" key="4">
    <source>
        <dbReference type="ARBA" id="ARBA00022475"/>
    </source>
</evidence>
<dbReference type="GO" id="GO:0006457">
    <property type="term" value="P:protein folding"/>
    <property type="evidence" value="ECO:0007669"/>
    <property type="project" value="InterPro"/>
</dbReference>
<dbReference type="FunCoup" id="A0A6N7EZ08">
    <property type="interactions" value="62"/>
</dbReference>
<evidence type="ECO:0000256" key="1">
    <source>
        <dbReference type="ARBA" id="ARBA00004429"/>
    </source>
</evidence>
<evidence type="ECO:0000256" key="9">
    <source>
        <dbReference type="ARBA" id="ARBA00023002"/>
    </source>
</evidence>
<keyword evidence="12 14" id="KW-0143">Chaperone</keyword>
<comment type="caution">
    <text evidence="14">Lacks conserved residue(s) required for the propagation of feature annotation.</text>
</comment>
<keyword evidence="4 14" id="KW-1003">Cell membrane</keyword>
<keyword evidence="10 14" id="KW-0472">Membrane</keyword>
<comment type="caution">
    <text evidence="16">The sequence shown here is derived from an EMBL/GenBank/DDBJ whole genome shotgun (WGS) entry which is preliminary data.</text>
</comment>
<evidence type="ECO:0000256" key="14">
    <source>
        <dbReference type="HAMAP-Rule" id="MF_00286"/>
    </source>
</evidence>
<comment type="subcellular location">
    <subcellularLocation>
        <location evidence="1">Cell inner membrane</location>
        <topology evidence="1">Multi-pass membrane protein</topology>
    </subcellularLocation>
    <subcellularLocation>
        <location evidence="14">Cell membrane</location>
        <topology evidence="14">Multi-pass membrane protein</topology>
    </subcellularLocation>
</comment>
<keyword evidence="5" id="KW-0997">Cell inner membrane</keyword>
<dbReference type="InterPro" id="IPR050183">
    <property type="entry name" value="DsbB"/>
</dbReference>
<keyword evidence="8 14" id="KW-1133">Transmembrane helix</keyword>
<evidence type="ECO:0000256" key="10">
    <source>
        <dbReference type="ARBA" id="ARBA00023136"/>
    </source>
</evidence>
<evidence type="ECO:0000256" key="12">
    <source>
        <dbReference type="ARBA" id="ARBA00023186"/>
    </source>
</evidence>
<dbReference type="GO" id="GO:0005886">
    <property type="term" value="C:plasma membrane"/>
    <property type="evidence" value="ECO:0007669"/>
    <property type="project" value="UniProtKB-SubCell"/>
</dbReference>
<evidence type="ECO:0000313" key="17">
    <source>
        <dbReference type="Proteomes" id="UP000471298"/>
    </source>
</evidence>
<dbReference type="InParanoid" id="A0A6N7EZ08"/>